<reference evidence="1" key="1">
    <citation type="journal article" date="2021" name="Proc. Natl. Acad. Sci. U.S.A.">
        <title>A Catalog of Tens of Thousands of Viruses from Human Metagenomes Reveals Hidden Associations with Chronic Diseases.</title>
        <authorList>
            <person name="Tisza M.J."/>
            <person name="Buck C.B."/>
        </authorList>
    </citation>
    <scope>NUCLEOTIDE SEQUENCE</scope>
    <source>
        <strain evidence="1">CtASH1</strain>
    </source>
</reference>
<organism evidence="1">
    <name type="scientific">Ackermannviridae sp</name>
    <dbReference type="NCBI Taxonomy" id="2831612"/>
    <lineage>
        <taxon>Viruses</taxon>
        <taxon>Duplodnaviria</taxon>
        <taxon>Heunggongvirae</taxon>
        <taxon>Uroviricota</taxon>
        <taxon>Caudoviricetes</taxon>
        <taxon>Pantevenvirales</taxon>
        <taxon>Ackermannviridae</taxon>
    </lineage>
</organism>
<evidence type="ECO:0000313" key="1">
    <source>
        <dbReference type="EMBL" id="DAG97969.1"/>
    </source>
</evidence>
<sequence length="161" mass="19455">MNKLKIFEHQEDDWMYVGDLLEQKFGMGKETRPLVYEYLLFYEENFVEDGTIVDGIEKSTEYFRNLIDEVNQAYEWTYNSYDDLVYVISSGRYISYILEIDPSIDKQQMVNYFINHYVDILSYTHENGRETKDIFVNVYRKYPNLGIKDICREIIKEYYKG</sequence>
<proteinExistence type="predicted"/>
<protein>
    <submittedName>
        <fullName evidence="1">Uncharacterized protein</fullName>
    </submittedName>
</protein>
<dbReference type="EMBL" id="BK035393">
    <property type="protein sequence ID" value="DAG97969.1"/>
    <property type="molecule type" value="Genomic_DNA"/>
</dbReference>
<accession>A0A8S5VU02</accession>
<name>A0A8S5VU02_9CAUD</name>